<dbReference type="GO" id="GO:0000407">
    <property type="term" value="C:phagophore assembly site"/>
    <property type="evidence" value="ECO:0007669"/>
    <property type="project" value="InterPro"/>
</dbReference>
<accession>A0AA35JCV4</accession>
<evidence type="ECO:0008006" key="4">
    <source>
        <dbReference type="Google" id="ProtNLM"/>
    </source>
</evidence>
<dbReference type="GO" id="GO:0006914">
    <property type="term" value="P:autophagy"/>
    <property type="evidence" value="ECO:0007669"/>
    <property type="project" value="InterPro"/>
</dbReference>
<feature type="region of interest" description="Disordered" evidence="1">
    <location>
        <begin position="21"/>
        <end position="42"/>
    </location>
</feature>
<reference evidence="2" key="1">
    <citation type="submission" date="2022-10" db="EMBL/GenBank/DDBJ databases">
        <authorList>
            <person name="Byrne P K."/>
        </authorList>
    </citation>
    <scope>NUCLEOTIDE SEQUENCE</scope>
    <source>
        <strain evidence="2">CBS7001</strain>
    </source>
</reference>
<dbReference type="InterPro" id="IPR018621">
    <property type="entry name" value="Atg31"/>
</dbReference>
<dbReference type="Gene3D" id="2.60.270.60">
    <property type="match status" value="1"/>
</dbReference>
<organism evidence="2 3">
    <name type="scientific">Saccharomyces uvarum</name>
    <name type="common">Yeast</name>
    <name type="synonym">Saccharomyces bayanus var. uvarum</name>
    <dbReference type="NCBI Taxonomy" id="230603"/>
    <lineage>
        <taxon>Eukaryota</taxon>
        <taxon>Fungi</taxon>
        <taxon>Dikarya</taxon>
        <taxon>Ascomycota</taxon>
        <taxon>Saccharomycotina</taxon>
        <taxon>Saccharomycetes</taxon>
        <taxon>Saccharomycetales</taxon>
        <taxon>Saccharomycetaceae</taxon>
        <taxon>Saccharomyces</taxon>
    </lineage>
</organism>
<proteinExistence type="predicted"/>
<dbReference type="Pfam" id="PF09795">
    <property type="entry name" value="ATG31"/>
    <property type="match status" value="1"/>
</dbReference>
<sequence length="197" mass="21968">MNITVTVYDKNVKHKLEENIKNSKKTSNNDLPTYNNESKGADGSDYAMFPTNIKYLFEDDEGDTADLGGTALTAGIDKEEDELENVIIVQLNESGSLEDVTLVSDQYELLSHRASSPSLEENQLRTLVSHSSDDKLNDDGEGVSIDSDKLGMDLDLELEVISQFRDLSPFVRELSLNDLIKLYVTQNEQLQMVSNSI</sequence>
<feature type="compositionally biased region" description="Polar residues" evidence="1">
    <location>
        <begin position="25"/>
        <end position="38"/>
    </location>
</feature>
<evidence type="ECO:0000256" key="1">
    <source>
        <dbReference type="SAM" id="MobiDB-lite"/>
    </source>
</evidence>
<dbReference type="Proteomes" id="UP001162090">
    <property type="component" value="Chromosome 2"/>
</dbReference>
<name>A0AA35JCV4_SACUV</name>
<dbReference type="AlphaFoldDB" id="A0AA35JCV4"/>
<protein>
    <recommendedName>
        <fullName evidence="4">Cis1p</fullName>
    </recommendedName>
</protein>
<dbReference type="EMBL" id="OX365913">
    <property type="protein sequence ID" value="CAI4055053.1"/>
    <property type="molecule type" value="Genomic_DNA"/>
</dbReference>
<evidence type="ECO:0000313" key="2">
    <source>
        <dbReference type="EMBL" id="CAI4055053.1"/>
    </source>
</evidence>
<evidence type="ECO:0000313" key="3">
    <source>
        <dbReference type="Proteomes" id="UP001162090"/>
    </source>
</evidence>
<gene>
    <name evidence="2" type="primary">SUVC02G1550</name>
    <name evidence="2" type="ORF">SUVC_02G1550</name>
</gene>